<sequence length="492" mass="56518">MSENRYRLHPVSAIINFVKGLRELIIPFVIIFVANGFNLSFNPKEEGFWADIVPLLIFSGVSVIYLFSGIIKWWTFVYWFEDNELRVTYGLFVKKKRFIPFDRIQSLNYKEGIFHRLFSLVQVTVETAGSTDGKPEAILTAITKEAANTIEYETRKVKQTVDQNSGKLTEEGNEKPHNNLIHKMSAKDLVLLATTSNSVGVVLAGVAAVLTQLSELIPYEWVFEEVSSFFKYGVAIVAVTIFAAFFLAWLVSVLITFINYYDFTVVEEEERLIVTRGLLEKKRITIPLNRIQAIKFVENPLRQLFGYTTVVVESASGGFGKNDKQITLFPLISKKEVYKPLQQLLPQFEWDVTLIRPPKKAKPFFYRVDFLWLMPIIIICSYFFFPLGILSFLLVVPVILIRFWQYKSTGFAIRGHQLTLVYRVISRITFIVEKNRIQAMESKQSVFQKRRNIASIQVTVMSGMAGTSARASNLNEHDTETIMRWLEKSSLE</sequence>
<dbReference type="PIRSF" id="PIRSF026631">
    <property type="entry name" value="UCP026631"/>
    <property type="match status" value="1"/>
</dbReference>
<evidence type="ECO:0000313" key="3">
    <source>
        <dbReference type="EMBL" id="RTQ94569.1"/>
    </source>
</evidence>
<keyword evidence="1" id="KW-1133">Transmembrane helix</keyword>
<organism evidence="3 4">
    <name type="scientific">Lysinibacillus telephonicus</name>
    <dbReference type="NCBI Taxonomy" id="1714840"/>
    <lineage>
        <taxon>Bacteria</taxon>
        <taxon>Bacillati</taxon>
        <taxon>Bacillota</taxon>
        <taxon>Bacilli</taxon>
        <taxon>Bacillales</taxon>
        <taxon>Bacillaceae</taxon>
        <taxon>Lysinibacillus</taxon>
    </lineage>
</organism>
<dbReference type="InterPro" id="IPR014529">
    <property type="entry name" value="UCP026631"/>
</dbReference>
<feature type="transmembrane region" description="Helical" evidence="1">
    <location>
        <begin position="230"/>
        <end position="261"/>
    </location>
</feature>
<keyword evidence="1" id="KW-0472">Membrane</keyword>
<feature type="domain" description="YdbS-like PH" evidence="2">
    <location>
        <begin position="406"/>
        <end position="486"/>
    </location>
</feature>
<feature type="transmembrane region" description="Helical" evidence="1">
    <location>
        <begin position="47"/>
        <end position="67"/>
    </location>
</feature>
<proteinExistence type="predicted"/>
<comment type="caution">
    <text evidence="3">The sequence shown here is derived from an EMBL/GenBank/DDBJ whole genome shotgun (WGS) entry which is preliminary data.</text>
</comment>
<feature type="transmembrane region" description="Helical" evidence="1">
    <location>
        <begin position="21"/>
        <end position="41"/>
    </location>
</feature>
<reference evidence="3 4" key="1">
    <citation type="submission" date="2018-12" db="EMBL/GenBank/DDBJ databases">
        <authorList>
            <person name="Yu L."/>
        </authorList>
    </citation>
    <scope>NUCLEOTIDE SEQUENCE [LARGE SCALE GENOMIC DNA]</scope>
    <source>
        <strain evidence="3 4">S5H2222</strain>
    </source>
</reference>
<dbReference type="RefSeq" id="WP_126293305.1">
    <property type="nucleotide sequence ID" value="NZ_CP155468.1"/>
</dbReference>
<dbReference type="OrthoDB" id="2195155at2"/>
<accession>A0A3S0HKG7</accession>
<evidence type="ECO:0000256" key="1">
    <source>
        <dbReference type="SAM" id="Phobius"/>
    </source>
</evidence>
<evidence type="ECO:0000259" key="2">
    <source>
        <dbReference type="Pfam" id="PF03703"/>
    </source>
</evidence>
<feature type="domain" description="YdbS-like PH" evidence="2">
    <location>
        <begin position="260"/>
        <end position="336"/>
    </location>
</feature>
<gene>
    <name evidence="3" type="ORF">EKG35_04915</name>
</gene>
<keyword evidence="4" id="KW-1185">Reference proteome</keyword>
<protein>
    <recommendedName>
        <fullName evidence="2">YdbS-like PH domain-containing protein</fullName>
    </recommendedName>
</protein>
<dbReference type="PANTHER" id="PTHR34473">
    <property type="entry name" value="UPF0699 TRANSMEMBRANE PROTEIN YDBS"/>
    <property type="match status" value="1"/>
</dbReference>
<dbReference type="AlphaFoldDB" id="A0A3S0HKG7"/>
<dbReference type="PANTHER" id="PTHR34473:SF2">
    <property type="entry name" value="UPF0699 TRANSMEMBRANE PROTEIN YDBT"/>
    <property type="match status" value="1"/>
</dbReference>
<dbReference type="EMBL" id="RXNR01000010">
    <property type="protein sequence ID" value="RTQ94569.1"/>
    <property type="molecule type" value="Genomic_DNA"/>
</dbReference>
<feature type="transmembrane region" description="Helical" evidence="1">
    <location>
        <begin position="189"/>
        <end position="210"/>
    </location>
</feature>
<dbReference type="Proteomes" id="UP000276349">
    <property type="component" value="Unassembled WGS sequence"/>
</dbReference>
<keyword evidence="1" id="KW-0812">Transmembrane</keyword>
<feature type="domain" description="YdbS-like PH" evidence="2">
    <location>
        <begin position="73"/>
        <end position="151"/>
    </location>
</feature>
<name>A0A3S0HKG7_9BACI</name>
<dbReference type="Pfam" id="PF03703">
    <property type="entry name" value="bPH_2"/>
    <property type="match status" value="3"/>
</dbReference>
<feature type="transmembrane region" description="Helical" evidence="1">
    <location>
        <begin position="364"/>
        <end position="384"/>
    </location>
</feature>
<evidence type="ECO:0000313" key="4">
    <source>
        <dbReference type="Proteomes" id="UP000276349"/>
    </source>
</evidence>
<dbReference type="InterPro" id="IPR005182">
    <property type="entry name" value="YdbS-like_PH"/>
</dbReference>